<evidence type="ECO:0000313" key="1">
    <source>
        <dbReference type="EMBL" id="KKN05404.1"/>
    </source>
</evidence>
<evidence type="ECO:0008006" key="2">
    <source>
        <dbReference type="Google" id="ProtNLM"/>
    </source>
</evidence>
<dbReference type="Pfam" id="PF16510">
    <property type="entry name" value="P22_portal"/>
    <property type="match status" value="1"/>
</dbReference>
<reference evidence="1" key="1">
    <citation type="journal article" date="2015" name="Nature">
        <title>Complex archaea that bridge the gap between prokaryotes and eukaryotes.</title>
        <authorList>
            <person name="Spang A."/>
            <person name="Saw J.H."/>
            <person name="Jorgensen S.L."/>
            <person name="Zaremba-Niedzwiedzka K."/>
            <person name="Martijn J."/>
            <person name="Lind A.E."/>
            <person name="van Eijk R."/>
            <person name="Schleper C."/>
            <person name="Guy L."/>
            <person name="Ettema T.J."/>
        </authorList>
    </citation>
    <scope>NUCLEOTIDE SEQUENCE</scope>
</reference>
<dbReference type="AlphaFoldDB" id="A0A0F9MHR7"/>
<dbReference type="EMBL" id="LAZR01004810">
    <property type="protein sequence ID" value="KKN05404.1"/>
    <property type="molecule type" value="Genomic_DNA"/>
</dbReference>
<sequence length="633" mass="71999">MNNYESGNYNKDTIIITGTQPEKAKDIKMCQDYFQESNNALKDRRDKWKNHYSYWCNTKLSEKRPYFKSTTRVNYCWITTQVKVPIVMASNPTVAFVPFIKDPPHEENARKLSKIVGQYLYNKLNLRRKMIDAILNSQIYDAGFWKIGFNPNMPAGKATGEVFVTAIDPFKIFPDPLATSFDNARYVGHVEIYPVSTMQGQYPEFKDYIHADPSISEIIYEDRKWQDRRPRVTVLSDETKIGIERAYKTEWWISSKECDPGIKGEDGQPKYSNGRVITLINDKIIVDDRPYPYKHGNPPYVKFESNVVPNEFWSMGDIEQIIPLQDTLNHRVQQLEDIANKTANLGWTVHPKAGKKAIDNLKKFGMKCGLLKIMPPDMIKPDEVIQAPQYLFEEVKQLVILIERVTGISDVMQGRGDVRQRTARGIERLFEAGSARIGLSIKLFEDSFKDAAYQIGSLVRQYYTEDREINITGGSEVLQESFVIKPENLEEEMEVSIDSAAALPKDKQSRAELVFTLLKNHIFEIAMADDPKMKMIGKIVLDAVEFPNREAILNFTPDQLTKAFPSMGNQLNMQSGQPGQPQAQMPEFAGMGMPVLNSALEELAAAAQVSPEEMVEMIQSGVSNIQEIARPTS</sequence>
<organism evidence="1">
    <name type="scientific">marine sediment metagenome</name>
    <dbReference type="NCBI Taxonomy" id="412755"/>
    <lineage>
        <taxon>unclassified sequences</taxon>
        <taxon>metagenomes</taxon>
        <taxon>ecological metagenomes</taxon>
    </lineage>
</organism>
<comment type="caution">
    <text evidence="1">The sequence shown here is derived from an EMBL/GenBank/DDBJ whole genome shotgun (WGS) entry which is preliminary data.</text>
</comment>
<proteinExistence type="predicted"/>
<protein>
    <recommendedName>
        <fullName evidence="2">Portal protein</fullName>
    </recommendedName>
</protein>
<gene>
    <name evidence="1" type="ORF">LCGC14_1087740</name>
</gene>
<name>A0A0F9MHR7_9ZZZZ</name>
<dbReference type="InterPro" id="IPR032427">
    <property type="entry name" value="P22_portal"/>
</dbReference>
<accession>A0A0F9MHR7</accession>